<feature type="domain" description="Rotatin N-terminal" evidence="2">
    <location>
        <begin position="58"/>
        <end position="153"/>
    </location>
</feature>
<dbReference type="OMA" id="HRINDDE"/>
<dbReference type="InterPro" id="IPR016024">
    <property type="entry name" value="ARM-type_fold"/>
</dbReference>
<evidence type="ECO:0000259" key="2">
    <source>
        <dbReference type="Pfam" id="PF14726"/>
    </source>
</evidence>
<dbReference type="SUPFAM" id="SSF48371">
    <property type="entry name" value="ARM repeat"/>
    <property type="match status" value="2"/>
</dbReference>
<keyword evidence="4" id="KW-1185">Reference proteome</keyword>
<dbReference type="Gramene" id="Mp3g04830.1">
    <property type="protein sequence ID" value="Mp3g04830.1.cds"/>
    <property type="gene ID" value="Mp3g04830"/>
</dbReference>
<accession>A0A2R6XCV5</accession>
<dbReference type="GO" id="GO:0036064">
    <property type="term" value="C:ciliary basal body"/>
    <property type="evidence" value="ECO:0007669"/>
    <property type="project" value="InterPro"/>
</dbReference>
<dbReference type="PANTHER" id="PTHR31691:SF1">
    <property type="entry name" value="ROTATIN"/>
    <property type="match status" value="1"/>
</dbReference>
<evidence type="ECO:0000313" key="3">
    <source>
        <dbReference type="EMBL" id="PTQ43942.1"/>
    </source>
</evidence>
<feature type="compositionally biased region" description="Basic and acidic residues" evidence="1">
    <location>
        <begin position="2186"/>
        <end position="2195"/>
    </location>
</feature>
<reference evidence="4" key="1">
    <citation type="journal article" date="2017" name="Cell">
        <title>Insights into land plant evolution garnered from the Marchantia polymorpha genome.</title>
        <authorList>
            <person name="Bowman J.L."/>
            <person name="Kohchi T."/>
            <person name="Yamato K.T."/>
            <person name="Jenkins J."/>
            <person name="Shu S."/>
            <person name="Ishizaki K."/>
            <person name="Yamaoka S."/>
            <person name="Nishihama R."/>
            <person name="Nakamura Y."/>
            <person name="Berger F."/>
            <person name="Adam C."/>
            <person name="Aki S.S."/>
            <person name="Althoff F."/>
            <person name="Araki T."/>
            <person name="Arteaga-Vazquez M.A."/>
            <person name="Balasubrmanian S."/>
            <person name="Barry K."/>
            <person name="Bauer D."/>
            <person name="Boehm C.R."/>
            <person name="Briginshaw L."/>
            <person name="Caballero-Perez J."/>
            <person name="Catarino B."/>
            <person name="Chen F."/>
            <person name="Chiyoda S."/>
            <person name="Chovatia M."/>
            <person name="Davies K.M."/>
            <person name="Delmans M."/>
            <person name="Demura T."/>
            <person name="Dierschke T."/>
            <person name="Dolan L."/>
            <person name="Dorantes-Acosta A.E."/>
            <person name="Eklund D.M."/>
            <person name="Florent S.N."/>
            <person name="Flores-Sandoval E."/>
            <person name="Fujiyama A."/>
            <person name="Fukuzawa H."/>
            <person name="Galik B."/>
            <person name="Grimanelli D."/>
            <person name="Grimwood J."/>
            <person name="Grossniklaus U."/>
            <person name="Hamada T."/>
            <person name="Haseloff J."/>
            <person name="Hetherington A.J."/>
            <person name="Higo A."/>
            <person name="Hirakawa Y."/>
            <person name="Hundley H.N."/>
            <person name="Ikeda Y."/>
            <person name="Inoue K."/>
            <person name="Inoue S.I."/>
            <person name="Ishida S."/>
            <person name="Jia Q."/>
            <person name="Kakita M."/>
            <person name="Kanazawa T."/>
            <person name="Kawai Y."/>
            <person name="Kawashima T."/>
            <person name="Kennedy M."/>
            <person name="Kinose K."/>
            <person name="Kinoshita T."/>
            <person name="Kohara Y."/>
            <person name="Koide E."/>
            <person name="Komatsu K."/>
            <person name="Kopischke S."/>
            <person name="Kubo M."/>
            <person name="Kyozuka J."/>
            <person name="Lagercrantz U."/>
            <person name="Lin S.S."/>
            <person name="Lindquist E."/>
            <person name="Lipzen A.M."/>
            <person name="Lu C.W."/>
            <person name="De Luna E."/>
            <person name="Martienssen R.A."/>
            <person name="Minamino N."/>
            <person name="Mizutani M."/>
            <person name="Mizutani M."/>
            <person name="Mochizuki N."/>
            <person name="Monte I."/>
            <person name="Mosher R."/>
            <person name="Nagasaki H."/>
            <person name="Nakagami H."/>
            <person name="Naramoto S."/>
            <person name="Nishitani K."/>
            <person name="Ohtani M."/>
            <person name="Okamoto T."/>
            <person name="Okumura M."/>
            <person name="Phillips J."/>
            <person name="Pollak B."/>
            <person name="Reinders A."/>
            <person name="Rovekamp M."/>
            <person name="Sano R."/>
            <person name="Sawa S."/>
            <person name="Schmid M.W."/>
            <person name="Shirakawa M."/>
            <person name="Solano R."/>
            <person name="Spunde A."/>
            <person name="Suetsugu N."/>
            <person name="Sugano S."/>
            <person name="Sugiyama A."/>
            <person name="Sun R."/>
            <person name="Suzuki Y."/>
            <person name="Takenaka M."/>
            <person name="Takezawa D."/>
            <person name="Tomogane H."/>
            <person name="Tsuzuki M."/>
            <person name="Ueda T."/>
            <person name="Umeda M."/>
            <person name="Ward J.M."/>
            <person name="Watanabe Y."/>
            <person name="Yazaki K."/>
            <person name="Yokoyama R."/>
            <person name="Yoshitake Y."/>
            <person name="Yotsui I."/>
            <person name="Zachgo S."/>
            <person name="Schmutz J."/>
        </authorList>
    </citation>
    <scope>NUCLEOTIDE SEQUENCE [LARGE SCALE GENOMIC DNA]</scope>
    <source>
        <strain evidence="4">Tak-1</strain>
    </source>
</reference>
<feature type="compositionally biased region" description="Polar residues" evidence="1">
    <location>
        <begin position="247"/>
        <end position="264"/>
    </location>
</feature>
<dbReference type="InterPro" id="IPR030791">
    <property type="entry name" value="Rotatin"/>
</dbReference>
<dbReference type="InterPro" id="IPR029249">
    <property type="entry name" value="Rotatin_N"/>
</dbReference>
<feature type="compositionally biased region" description="Polar residues" evidence="1">
    <location>
        <begin position="2199"/>
        <end position="2214"/>
    </location>
</feature>
<feature type="compositionally biased region" description="Polar residues" evidence="1">
    <location>
        <begin position="2164"/>
        <end position="2183"/>
    </location>
</feature>
<dbReference type="EMBL" id="KZ772694">
    <property type="protein sequence ID" value="PTQ43942.1"/>
    <property type="molecule type" value="Genomic_DNA"/>
</dbReference>
<gene>
    <name evidence="3" type="ORF">MARPO_0022s0046</name>
</gene>
<dbReference type="Proteomes" id="UP000244005">
    <property type="component" value="Unassembled WGS sequence"/>
</dbReference>
<feature type="region of interest" description="Disordered" evidence="1">
    <location>
        <begin position="235"/>
        <end position="268"/>
    </location>
</feature>
<proteinExistence type="predicted"/>
<dbReference type="GO" id="GO:0044782">
    <property type="term" value="P:cilium organization"/>
    <property type="evidence" value="ECO:0007669"/>
    <property type="project" value="InterPro"/>
</dbReference>
<feature type="region of interest" description="Disordered" evidence="1">
    <location>
        <begin position="2162"/>
        <end position="2214"/>
    </location>
</feature>
<evidence type="ECO:0000256" key="1">
    <source>
        <dbReference type="SAM" id="MobiDB-lite"/>
    </source>
</evidence>
<dbReference type="PANTHER" id="PTHR31691">
    <property type="entry name" value="ROTATIN"/>
    <property type="match status" value="1"/>
</dbReference>
<dbReference type="Gene3D" id="1.25.10.10">
    <property type="entry name" value="Leucine-rich Repeat Variant"/>
    <property type="match status" value="1"/>
</dbReference>
<dbReference type="InterPro" id="IPR011989">
    <property type="entry name" value="ARM-like"/>
</dbReference>
<dbReference type="OrthoDB" id="6159051at2759"/>
<dbReference type="Pfam" id="PF14726">
    <property type="entry name" value="RTTN_N"/>
    <property type="match status" value="1"/>
</dbReference>
<organism evidence="3 4">
    <name type="scientific">Marchantia polymorpha</name>
    <name type="common">Common liverwort</name>
    <name type="synonym">Marchantia aquatica</name>
    <dbReference type="NCBI Taxonomy" id="3197"/>
    <lineage>
        <taxon>Eukaryota</taxon>
        <taxon>Viridiplantae</taxon>
        <taxon>Streptophyta</taxon>
        <taxon>Embryophyta</taxon>
        <taxon>Marchantiophyta</taxon>
        <taxon>Marchantiopsida</taxon>
        <taxon>Marchantiidae</taxon>
        <taxon>Marchantiales</taxon>
        <taxon>Marchantiaceae</taxon>
        <taxon>Marchantia</taxon>
    </lineage>
</organism>
<name>A0A2R6XCV5_MARPO</name>
<evidence type="ECO:0000313" key="4">
    <source>
        <dbReference type="Proteomes" id="UP000244005"/>
    </source>
</evidence>
<protein>
    <recommendedName>
        <fullName evidence="2">Rotatin N-terminal domain-containing protein</fullName>
    </recommendedName>
</protein>
<sequence>MDAVISRSSGDEERGSLYHGQSAVKKAKTYLIGGVGLANQLYNYIHVLIADLVHQEADVRVKALRNLESIVTGGTYREWDPQTETMPLLRNLLEWFNLPTPSAADQVLALSILTTLAQDDLLRKMLADLGAVEFMKHLEKDVSPAILPFITSLVYTLRGRVDDAVFDPPKSRHASCKEPDMWSLSKTKQVGRSRTVEVPLQNKDYSMVVDMESERERVKEMKYSLQGRGEFIGRAETTSPAPLGNNDGLSSPSHESLANQSVSSREGLGHSEGYFGKSPFKQIPRTDSLSDTCNPDASKSIMPCIALEEIDSKYLININVTLQHLDNPQMLLRAFKELREAIVFDFHSEAILQKFCVVENTFEVLSKVKDRNVEHVIFEFLLELVRQIKGSIKISTEPSFQVHPENQPPFQAKHVSVPANEVTSQPDFKDSYPVHLKPGASEDSEIVWRNHNVLSGNGTTNECGEQRVFTLSHSLHQFVLQLLHLLLNIHHRDSSLNILYEILPLLKPNEDKKLPDKVQVNFTQYFHVLCEVLQTLSGNSEDIQALCLEHTRKRNYDSRARHCLPLLSVLTFSAELLLLLQPAHVAGLMPSYLVKALATSAGDLVFAECTFGTHKHIIPYLRYLDPEFYKSYTWAEEASCALHMLRKRLAKSEEALLHSKRRTTSPDIDVESLLTCMIEAAPHNSYHNDKYLVRKQVRILSDVLTIELVNAWKQRSCCNSGLGVSDEKNASLLNASATLSILDKARILILLLFSSTSIFVRKCAYDSVLEISERDRWLASQYSSVVNKGEVMEREEFIVDNEIISVDESGCLLHWRGGYARPFCVFQRFILYSPSVLGEIITTGLHDGASCKQSAELLLHLVEDLSEVERSELIDVLPWIECGGSSSPTIQALVTQISENIVRAQLLLEAGPPLHSKSRTNVECVELCSILRSLFSSCSSERWRASSGLLKVINSWSTSKRYTARWLDKLKELELSGSRESQRLQTLVSEETSSPSKDPFQHCFTCQEGLISSTSTACNQQPRKKLHHKISPSGQKKVEDLLSIFKSRSVGEIIRKSAVEHLIWLIQDSSLCCLLESDEELFKALIFEITNSITKDEEPLAGDYVPAVVQSNFDDEEMDNYFPPHVSDLGTACLSFLTRLASASEFEGNCKLRDLLVSNSYEHLWSLLPMVYHPAESARKDLAFLLSYCLFSSDLLLTRLKRMGMIKDPLHPETCHKSTKRVPRIFVPAPFARAYCFPCQVVAVQIKPLIASASETPVDEGLVRRVIAQTDLLEGGPENLLLKLEKKVGSSGDSLTILELQALSCLSVLHSEISVKRVLKLLSDPHLSCGVEVQFFEELEAQCFRHPEAAKILAKESWVQSFQRFLARFPSTEEEFVPLLKVMNLVHIIVRSKSADTTGFIAVTEFFKQTLLPLLAKGPNVHHATVVGEGYPLVDLEVKILRLVVDTLLYTMEHTDQELFCQVAVRLAKGTSLLSVLLSKFVKSSNSPYICCVLAVRCFTLIAKGLASFVGDDVFRSVRSLDINSQKSKGSSHQEIMESKNGHVQLKRVNVQPGSEHLGSPKQLLGTTVDQDLVYIIVPLIKHMAHLHSHHHRSLRHKGLVREIVSCLWSVTSFVLPSLWQDIWSSTGITYWLARLLEDHEAILRGMAFGILALLATPATPRTRELLKRNWPELGDVAVKSVLNEQECFAVREQGLCFLISSTNWTSNERFSITMEENCPPASFKIIDGLGVNAALQRHEFWNRLPSLLLTRNGTPGFHRVLVELILKLATSDIEYIKMKIYEVPTFFRALVQNLEFGMAQPARSGGLQIGLFTSCKHSAYNFAIKSCLGETLLVLAQDDDPRLQALIQSDLTITKVFDALNYCFSEQNLSILIVQETAYVASNKVGTDEEMELYEGDDCFEKVVSIAHYERLEAIFQLSELLNLITGKLMTNAGPFPNEEINHIRVDDIRSLRSSVSECLELNTSKVRGVLSKEIWRNYLGLLASQSGVFWGITRLLRRLPILTDLQDSSLRVQRQGSVHLKTSALLRRCQLGLCSLVGTMLSEESQAKAVLENCALKPYEVEFRRDPYDYLAENLCDVLLRLLKDAHEQVHQPKVSQEGDFIMYLQSLLMSVGRALQNLISFSPKAKDLGSNLDLPTTLMRLAYEVYSFLDSCGLVPKRLDNPSTPTSRSASQYKSKQSNKVPRLVDHSDRAPPFKSSHSLHGCNTSGSPNQGKLNEHHRDLLLAELILNVRLLKNFIFRNEKGVEACIEEGVFEFIWTLWAFALCEEDLMHELLGLLSNLAAQSNRAKEIIASGTCQGKKGGTLMDHVTNMLYHLPLDQISYTTSIGLLQNLVMLAEPRAIFMRKQYISDCLQLFRGYVRSNDVMRQHLMLQLFINLSAFPNGQKMFLKGLPDGSMLDLVLDSVQQSQYIPTSSSALFLLRNLAFCGETRFFFLCNERTLHLLVQSLESSSLEARAYASSALWILTSSERRVSAALKKIGACQAILKAHEAAMHHLKIFERSSKQKDGSSHKAEAILKMGVLVRNIEQSLFAVNQLLGEPRDFDSTSGKTSKREFREVFILRDVVLEEDEIGVKGQVKSAA</sequence>